<dbReference type="EMBL" id="PCWQ01000023">
    <property type="protein sequence ID" value="PIR06078.1"/>
    <property type="molecule type" value="Genomic_DNA"/>
</dbReference>
<comment type="caution">
    <text evidence="1">The sequence shown here is derived from an EMBL/GenBank/DDBJ whole genome shotgun (WGS) entry which is preliminary data.</text>
</comment>
<accession>A0A2H0NB03</accession>
<sequence>MTTIQIPDTSVLEILAMTAIKDTGIASGLENPYPNPDTGAIDKMFNSYLLPGAMFHGLLEKLHWTKRVHIPINQMLFSPDLQMWGLQRFIGLLCMLKLGHPKMKVPSLKNDEHLIDDIKFLQDKNWPKRSIIIWNFGDPWLNAVLLFDYLKSYHKASVISTDYFKKTYLRTSTHALNNLPIGYHLIELPEEDWNYGIGTKYKGMPVIEVESQLSDGWQLMSWEMLQILAIMPFYAISMNTVNAPNVMLSGFRGRIHNSGVYNLIPSLRFDKDEAELQFGYQNPNNIIPTYGHGVVRYLGPLRKFL</sequence>
<reference evidence="1 2" key="1">
    <citation type="submission" date="2017-09" db="EMBL/GenBank/DDBJ databases">
        <title>Depth-based differentiation of microbial function through sediment-hosted aquifers and enrichment of novel symbionts in the deep terrestrial subsurface.</title>
        <authorList>
            <person name="Probst A.J."/>
            <person name="Ladd B."/>
            <person name="Jarett J.K."/>
            <person name="Geller-Mcgrath D.E."/>
            <person name="Sieber C.M."/>
            <person name="Emerson J.B."/>
            <person name="Anantharaman K."/>
            <person name="Thomas B.C."/>
            <person name="Malmstrom R."/>
            <person name="Stieglmeier M."/>
            <person name="Klingl A."/>
            <person name="Woyke T."/>
            <person name="Ryan C.M."/>
            <person name="Banfield J.F."/>
        </authorList>
    </citation>
    <scope>NUCLEOTIDE SEQUENCE [LARGE SCALE GENOMIC DNA]</scope>
    <source>
        <strain evidence="1">CG11_big_fil_rev_8_21_14_0_20_36_20</strain>
    </source>
</reference>
<dbReference type="Proteomes" id="UP000230564">
    <property type="component" value="Unassembled WGS sequence"/>
</dbReference>
<organism evidence="1 2">
    <name type="scientific">Candidatus Komeilibacteria bacterium CG11_big_fil_rev_8_21_14_0_20_36_20</name>
    <dbReference type="NCBI Taxonomy" id="1974477"/>
    <lineage>
        <taxon>Bacteria</taxon>
        <taxon>Candidatus Komeiliibacteriota</taxon>
    </lineage>
</organism>
<evidence type="ECO:0000313" key="1">
    <source>
        <dbReference type="EMBL" id="PIR06078.1"/>
    </source>
</evidence>
<evidence type="ECO:0000313" key="2">
    <source>
        <dbReference type="Proteomes" id="UP000230564"/>
    </source>
</evidence>
<name>A0A2H0NB03_9BACT</name>
<dbReference type="AlphaFoldDB" id="A0A2H0NB03"/>
<gene>
    <name evidence="1" type="ORF">COV55_05125</name>
</gene>
<proteinExistence type="predicted"/>
<protein>
    <submittedName>
        <fullName evidence="1">Uncharacterized protein</fullName>
    </submittedName>
</protein>